<gene>
    <name evidence="3" type="ORF">AQPE_1510</name>
</gene>
<keyword evidence="4" id="KW-1185">Reference proteome</keyword>
<dbReference type="SUPFAM" id="SSF56925">
    <property type="entry name" value="OMPA-like"/>
    <property type="match status" value="1"/>
</dbReference>
<proteinExistence type="predicted"/>
<protein>
    <recommendedName>
        <fullName evidence="2">Outer membrane protein beta-barrel domain-containing protein</fullName>
    </recommendedName>
</protein>
<evidence type="ECO:0000313" key="3">
    <source>
        <dbReference type="EMBL" id="BBE17360.1"/>
    </source>
</evidence>
<feature type="signal peptide" evidence="1">
    <location>
        <begin position="1"/>
        <end position="23"/>
    </location>
</feature>
<organism evidence="3 4">
    <name type="scientific">Aquipluma nitroreducens</name>
    <dbReference type="NCBI Taxonomy" id="2010828"/>
    <lineage>
        <taxon>Bacteria</taxon>
        <taxon>Pseudomonadati</taxon>
        <taxon>Bacteroidota</taxon>
        <taxon>Bacteroidia</taxon>
        <taxon>Marinilabiliales</taxon>
        <taxon>Prolixibacteraceae</taxon>
        <taxon>Aquipluma</taxon>
    </lineage>
</organism>
<accession>A0A5K7S765</accession>
<dbReference type="InterPro" id="IPR011250">
    <property type="entry name" value="OMP/PagP_B-barrel"/>
</dbReference>
<dbReference type="InterPro" id="IPR025665">
    <property type="entry name" value="Beta-barrel_OMP_2"/>
</dbReference>
<feature type="domain" description="Outer membrane protein beta-barrel" evidence="2">
    <location>
        <begin position="258"/>
        <end position="436"/>
    </location>
</feature>
<feature type="chain" id="PRO_5024448471" description="Outer membrane protein beta-barrel domain-containing protein" evidence="1">
    <location>
        <begin position="24"/>
        <end position="470"/>
    </location>
</feature>
<dbReference type="AlphaFoldDB" id="A0A5K7S765"/>
<dbReference type="Proteomes" id="UP001193389">
    <property type="component" value="Chromosome"/>
</dbReference>
<evidence type="ECO:0000259" key="2">
    <source>
        <dbReference type="Pfam" id="PF13568"/>
    </source>
</evidence>
<sequence length="470" mass="53223">MKRNLLIVCICAILVSITATSFAQKLSFGEYTGINFSNLHGNLTTNKWVSKPGSSAGFFVEYNLGKLFSVQSEIGFISQYYEMKSYNQQNYYPVAYPMDYMLYGYSNSWYPVYEPSKWDFSFLRVPLLVKYKTPTRLQLAIGGGLYYSILLNDDLTNAERDAAEKEDRRIYPPTHDWGYLFAADLSYPITNDIRLFVSSRLATGQKVFIESLKGKNGSSELGFGIKYTPKSKKEGFQKVETNIPDSSKTKCYIRPVAGILLGWNSSSTKPGNYSTNIGSTTGLAFDYRLNNTVLLQTGILFERKGYALADSSLYYHRFASDSKYKRNSIDSKIDLDYLTIPLNIKFSFGNPFTFYFDFGVYTGFKVNALCHGTAIRKYISSSSYTIEKININDAVEGYYKDVDFGYQTGLGFQFPFRKNLKFDLGIVYSGSFSPIIKDPEENTTPYANDDRSIKNGTIALQFGLQIPITH</sequence>
<dbReference type="EMBL" id="AP018694">
    <property type="protein sequence ID" value="BBE17360.1"/>
    <property type="molecule type" value="Genomic_DNA"/>
</dbReference>
<keyword evidence="1" id="KW-0732">Signal</keyword>
<name>A0A5K7S765_9BACT</name>
<dbReference type="KEGG" id="anf:AQPE_1510"/>
<reference evidence="3" key="1">
    <citation type="journal article" date="2020" name="Int. J. Syst. Evol. Microbiol.">
        <title>Aquipluma nitroreducens gen. nov. sp. nov., a novel facultatively anaerobic bacterium isolated from a freshwater lake.</title>
        <authorList>
            <person name="Watanabe M."/>
            <person name="Kojima H."/>
            <person name="Fukui M."/>
        </authorList>
    </citation>
    <scope>NUCLEOTIDE SEQUENCE</scope>
    <source>
        <strain evidence="3">MeG22</strain>
    </source>
</reference>
<dbReference type="Gene3D" id="2.40.160.20">
    <property type="match status" value="1"/>
</dbReference>
<evidence type="ECO:0000313" key="4">
    <source>
        <dbReference type="Proteomes" id="UP001193389"/>
    </source>
</evidence>
<dbReference type="RefSeq" id="WP_318350364.1">
    <property type="nucleotide sequence ID" value="NZ_AP018694.1"/>
</dbReference>
<feature type="domain" description="Outer membrane protein beta-barrel" evidence="2">
    <location>
        <begin position="22"/>
        <end position="202"/>
    </location>
</feature>
<evidence type="ECO:0000256" key="1">
    <source>
        <dbReference type="SAM" id="SignalP"/>
    </source>
</evidence>
<dbReference type="Pfam" id="PF13568">
    <property type="entry name" value="OMP_b-brl_2"/>
    <property type="match status" value="2"/>
</dbReference>